<evidence type="ECO:0000313" key="12">
    <source>
        <dbReference type="Proteomes" id="UP000261520"/>
    </source>
</evidence>
<dbReference type="PROSITE" id="PS51407">
    <property type="entry name" value="LAMP_3"/>
    <property type="match status" value="1"/>
</dbReference>
<comment type="subcellular location">
    <subcellularLocation>
        <location evidence="1">Endosome membrane</location>
        <topology evidence="1">Single-pass type I membrane protein</topology>
    </subcellularLocation>
    <subcellularLocation>
        <location evidence="8">Lysosome membrane</location>
        <topology evidence="8">Single-pass type I membrane protein</topology>
    </subcellularLocation>
</comment>
<evidence type="ECO:0000313" key="11">
    <source>
        <dbReference type="Ensembl" id="ENSPMGP00000029720.1"/>
    </source>
</evidence>
<dbReference type="Proteomes" id="UP000261520">
    <property type="component" value="Unplaced"/>
</dbReference>
<protein>
    <recommendedName>
        <fullName evidence="10">Lysosome-associated membrane glycoprotein 2-like luminal domain-containing protein</fullName>
    </recommendedName>
</protein>
<organism evidence="11 12">
    <name type="scientific">Periophthalmus magnuspinnatus</name>
    <dbReference type="NCBI Taxonomy" id="409849"/>
    <lineage>
        <taxon>Eukaryota</taxon>
        <taxon>Metazoa</taxon>
        <taxon>Chordata</taxon>
        <taxon>Craniata</taxon>
        <taxon>Vertebrata</taxon>
        <taxon>Euteleostomi</taxon>
        <taxon>Actinopterygii</taxon>
        <taxon>Neopterygii</taxon>
        <taxon>Teleostei</taxon>
        <taxon>Neoteleostei</taxon>
        <taxon>Acanthomorphata</taxon>
        <taxon>Gobiaria</taxon>
        <taxon>Gobiiformes</taxon>
        <taxon>Gobioidei</taxon>
        <taxon>Gobiidae</taxon>
        <taxon>Oxudercinae</taxon>
        <taxon>Periophthalmus</taxon>
    </lineage>
</organism>
<dbReference type="InterPro" id="IPR002000">
    <property type="entry name" value="Lysosome-assoc_membr_glycop"/>
</dbReference>
<keyword evidence="5 9" id="KW-1133">Transmembrane helix</keyword>
<name>A0A3B4BML0_9GOBI</name>
<feature type="domain" description="Lysosome-associated membrane glycoprotein 2-like luminal" evidence="10">
    <location>
        <begin position="13"/>
        <end position="154"/>
    </location>
</feature>
<dbReference type="GO" id="GO:0072594">
    <property type="term" value="P:establishment of protein localization to organelle"/>
    <property type="evidence" value="ECO:0007669"/>
    <property type="project" value="TreeGrafter"/>
</dbReference>
<proteinExistence type="inferred from homology"/>
<dbReference type="Ensembl" id="ENSPMGT00000031639.1">
    <property type="protein sequence ID" value="ENSPMGP00000029720.1"/>
    <property type="gene ID" value="ENSPMGG00000023920.1"/>
</dbReference>
<keyword evidence="7" id="KW-0325">Glycoprotein</keyword>
<comment type="similarity">
    <text evidence="8">Belongs to the LAMP family.</text>
</comment>
<keyword evidence="8" id="KW-1015">Disulfide bond</keyword>
<keyword evidence="8" id="KW-0458">Lysosome</keyword>
<keyword evidence="12" id="KW-1185">Reference proteome</keyword>
<keyword evidence="2 8" id="KW-0812">Transmembrane</keyword>
<evidence type="ECO:0000256" key="6">
    <source>
        <dbReference type="ARBA" id="ARBA00023136"/>
    </source>
</evidence>
<evidence type="ECO:0000256" key="7">
    <source>
        <dbReference type="ARBA" id="ARBA00023180"/>
    </source>
</evidence>
<dbReference type="PANTHER" id="PTHR11506">
    <property type="entry name" value="LYSOSOME-ASSOCIATED MEMBRANE GLYCOPROTEIN"/>
    <property type="match status" value="1"/>
</dbReference>
<keyword evidence="6 8" id="KW-0472">Membrane</keyword>
<evidence type="ECO:0000256" key="9">
    <source>
        <dbReference type="SAM" id="Phobius"/>
    </source>
</evidence>
<dbReference type="PRINTS" id="PR00336">
    <property type="entry name" value="LYSASSOCTDMP"/>
</dbReference>
<dbReference type="STRING" id="409849.ENSPMGP00000029720"/>
<sequence length="207" mass="23481">YRPVLQPQESIPPTGTYMLRDRAGVPCIRVTLGAEFMVLEQKTWYFSLDPSRVVRTGTCGAKNAILSLTLPNNSASLLFYFLKDKNVYYVTKIFAHLYPLPVCKNCHYVGVVDHEKLFVSKGGRSFKCNSEILLRLSSMLRLKLVPLQMQAFSVPKGQYGKEVECWADYNKRILPIIIGGVIVGLLLIALLTYVIVRDRRRTGYESL</sequence>
<dbReference type="GO" id="GO:0005765">
    <property type="term" value="C:lysosomal membrane"/>
    <property type="evidence" value="ECO:0007669"/>
    <property type="project" value="UniProtKB-SubCell"/>
</dbReference>
<feature type="disulfide bond" evidence="8">
    <location>
        <begin position="128"/>
        <end position="165"/>
    </location>
</feature>
<dbReference type="AlphaFoldDB" id="A0A3B4BML0"/>
<evidence type="ECO:0000256" key="8">
    <source>
        <dbReference type="PROSITE-ProRule" id="PRU00740"/>
    </source>
</evidence>
<evidence type="ECO:0000256" key="4">
    <source>
        <dbReference type="ARBA" id="ARBA00022753"/>
    </source>
</evidence>
<accession>A0A3B4BML0</accession>
<feature type="transmembrane region" description="Helical" evidence="9">
    <location>
        <begin position="173"/>
        <end position="196"/>
    </location>
</feature>
<keyword evidence="4" id="KW-0967">Endosome</keyword>
<dbReference type="InterPro" id="IPR048528">
    <property type="entry name" value="Lamp2-like_luminal"/>
</dbReference>
<dbReference type="GO" id="GO:0005886">
    <property type="term" value="C:plasma membrane"/>
    <property type="evidence" value="ECO:0007669"/>
    <property type="project" value="TreeGrafter"/>
</dbReference>
<reference evidence="11" key="2">
    <citation type="submission" date="2025-09" db="UniProtKB">
        <authorList>
            <consortium name="Ensembl"/>
        </authorList>
    </citation>
    <scope>IDENTIFICATION</scope>
</reference>
<evidence type="ECO:0000256" key="3">
    <source>
        <dbReference type="ARBA" id="ARBA00022729"/>
    </source>
</evidence>
<evidence type="ECO:0000259" key="10">
    <source>
        <dbReference type="Pfam" id="PF01299"/>
    </source>
</evidence>
<comment type="caution">
    <text evidence="8">Lacks conserved residue(s) required for the propagation of feature annotation.</text>
</comment>
<dbReference type="PANTHER" id="PTHR11506:SF30">
    <property type="entry name" value="LYSOSOME-ASSOCIATED MEMBRANE GLYCOPROTEIN 3"/>
    <property type="match status" value="1"/>
</dbReference>
<evidence type="ECO:0000256" key="5">
    <source>
        <dbReference type="ARBA" id="ARBA00022989"/>
    </source>
</evidence>
<evidence type="ECO:0000256" key="2">
    <source>
        <dbReference type="ARBA" id="ARBA00022692"/>
    </source>
</evidence>
<evidence type="ECO:0000256" key="1">
    <source>
        <dbReference type="ARBA" id="ARBA00004530"/>
    </source>
</evidence>
<dbReference type="GO" id="GO:0031902">
    <property type="term" value="C:late endosome membrane"/>
    <property type="evidence" value="ECO:0007669"/>
    <property type="project" value="TreeGrafter"/>
</dbReference>
<reference evidence="11" key="1">
    <citation type="submission" date="2025-08" db="UniProtKB">
        <authorList>
            <consortium name="Ensembl"/>
        </authorList>
    </citation>
    <scope>IDENTIFICATION</scope>
</reference>
<keyword evidence="3" id="KW-0732">Signal</keyword>
<dbReference type="Pfam" id="PF01299">
    <property type="entry name" value="Lamp2-like_luminal"/>
    <property type="match status" value="1"/>
</dbReference>
<dbReference type="Gene3D" id="2.40.160.110">
    <property type="match status" value="1"/>
</dbReference>